<reference evidence="1 2" key="1">
    <citation type="submission" date="2010-10" db="EMBL/GenBank/DDBJ databases">
        <authorList>
            <consortium name="The Broad Institute Genome Sequencing Platform"/>
            <person name="Ward D."/>
            <person name="Earl A."/>
            <person name="Feldgarden M."/>
            <person name="Young S.K."/>
            <person name="Gargeya S."/>
            <person name="Zeng Q."/>
            <person name="Alvarado L."/>
            <person name="Berlin A."/>
            <person name="Bochicchio J."/>
            <person name="Chapman S.B."/>
            <person name="Chen Z."/>
            <person name="Freedman E."/>
            <person name="Gellesch M."/>
            <person name="Goldberg J."/>
            <person name="Griggs A."/>
            <person name="Gujja S."/>
            <person name="Heilman E."/>
            <person name="Heiman D."/>
            <person name="Howarth C."/>
            <person name="Mehta T."/>
            <person name="Neiman D."/>
            <person name="Pearson M."/>
            <person name="Roberts A."/>
            <person name="Saif S."/>
            <person name="Shea T."/>
            <person name="Shenoy N."/>
            <person name="Sisk P."/>
            <person name="Stolte C."/>
            <person name="Sykes S."/>
            <person name="White J."/>
            <person name="Yandava C."/>
            <person name="Allen-Vercoe E."/>
            <person name="Sibley C."/>
            <person name="Ambrose C.E."/>
            <person name="Strauss J."/>
            <person name="Daigneault M."/>
            <person name="Haas B."/>
            <person name="Nusbaum C."/>
            <person name="Birren B."/>
        </authorList>
    </citation>
    <scope>NUCLEOTIDE SEQUENCE [LARGE SCALE GENOMIC DNA]</scope>
    <source>
        <strain evidence="1 2">3_1_6</strain>
    </source>
</reference>
<organism evidence="1 2">
    <name type="scientific">Bilophila wadsworthia (strain 3_1_6)</name>
    <dbReference type="NCBI Taxonomy" id="563192"/>
    <lineage>
        <taxon>Bacteria</taxon>
        <taxon>Pseudomonadati</taxon>
        <taxon>Thermodesulfobacteriota</taxon>
        <taxon>Desulfovibrionia</taxon>
        <taxon>Desulfovibrionales</taxon>
        <taxon>Desulfovibrionaceae</taxon>
        <taxon>Bilophila</taxon>
    </lineage>
</organism>
<dbReference type="EMBL" id="ADCP02000001">
    <property type="protein sequence ID" value="EFV44060.2"/>
    <property type="molecule type" value="Genomic_DNA"/>
</dbReference>
<sequence length="378" mass="41005">MAQPCKVFSYTNVGTEKGVLANIASAAQAGGWTVDKNAVDADGELYLHSAGGGNRRLFFSLRLLQAHDNAERFLLAVHGNTGFDASAAWDAQPGRFTERLAHGYCSRTTGKPIWLRTPGKYSITSTGWWILPPVAEQIVLVCPTFVMTAMRVVYTFSDGANTPYSGWVPLMFGAADGFDAETELNMVLWSAWSANSAMGLMLSALYVAQRDVNNEYYFCNNNYGNVGLLWKGANAEKFPPEGTYGYRTSPLASSVVRTSVTVRNVIGRVNTDYCLTGTVNAGGKTINYTHKGGVCASVPQYNAALLQNSGTLRHMLIKPLLYVCNGADVRLAGELPYWAVNLHGLKPKDRISIGSRVFMVLPDISDSDEIGLAVEVEA</sequence>
<dbReference type="STRING" id="563192.HMPREF0179_02125"/>
<comment type="caution">
    <text evidence="1">The sequence shown here is derived from an EMBL/GenBank/DDBJ whole genome shotgun (WGS) entry which is preliminary data.</text>
</comment>
<reference evidence="1 2" key="2">
    <citation type="submission" date="2013-04" db="EMBL/GenBank/DDBJ databases">
        <title>The Genome Sequence of Bilophila wadsworthia 3_1_6.</title>
        <authorList>
            <consortium name="The Broad Institute Genomics Platform"/>
            <person name="Earl A."/>
            <person name="Ward D."/>
            <person name="Feldgarden M."/>
            <person name="Gevers D."/>
            <person name="Sibley C."/>
            <person name="Strauss J."/>
            <person name="Allen-Vercoe E."/>
            <person name="Walker B."/>
            <person name="Young S."/>
            <person name="Zeng Q."/>
            <person name="Gargeya S."/>
            <person name="Fitzgerald M."/>
            <person name="Haas B."/>
            <person name="Abouelleil A."/>
            <person name="Allen A.W."/>
            <person name="Alvarado L."/>
            <person name="Arachchi H.M."/>
            <person name="Berlin A.M."/>
            <person name="Chapman S.B."/>
            <person name="Gainer-Dewar J."/>
            <person name="Goldberg J."/>
            <person name="Griggs A."/>
            <person name="Gujja S."/>
            <person name="Hansen M."/>
            <person name="Howarth C."/>
            <person name="Imamovic A."/>
            <person name="Ireland A."/>
            <person name="Larimer J."/>
            <person name="McCowan C."/>
            <person name="Murphy C."/>
            <person name="Pearson M."/>
            <person name="Poon T.W."/>
            <person name="Priest M."/>
            <person name="Roberts A."/>
            <person name="Saif S."/>
            <person name="Shea T."/>
            <person name="Sisk P."/>
            <person name="Sykes S."/>
            <person name="Wortman J."/>
            <person name="Nusbaum C."/>
            <person name="Birren B."/>
        </authorList>
    </citation>
    <scope>NUCLEOTIDE SEQUENCE [LARGE SCALE GENOMIC DNA]</scope>
    <source>
        <strain evidence="1 2">3_1_6</strain>
    </source>
</reference>
<proteinExistence type="predicted"/>
<dbReference type="HOGENOM" id="CLU_735017_0_0_7"/>
<name>E5Y7G0_BILW3</name>
<dbReference type="Proteomes" id="UP000006034">
    <property type="component" value="Unassembled WGS sequence"/>
</dbReference>
<evidence type="ECO:0000313" key="2">
    <source>
        <dbReference type="Proteomes" id="UP000006034"/>
    </source>
</evidence>
<evidence type="ECO:0000313" key="1">
    <source>
        <dbReference type="EMBL" id="EFV44060.2"/>
    </source>
</evidence>
<keyword evidence="2" id="KW-1185">Reference proteome</keyword>
<gene>
    <name evidence="1" type="ORF">HMPREF0179_02125</name>
</gene>
<dbReference type="AlphaFoldDB" id="E5Y7G0"/>
<accession>E5Y7G0</accession>
<protein>
    <submittedName>
        <fullName evidence="1">Uncharacterized protein</fullName>
    </submittedName>
</protein>